<organism evidence="2 3">
    <name type="scientific">Xanthomonas codiaei</name>
    <dbReference type="NCBI Taxonomy" id="56463"/>
    <lineage>
        <taxon>Bacteria</taxon>
        <taxon>Pseudomonadati</taxon>
        <taxon>Pseudomonadota</taxon>
        <taxon>Gammaproteobacteria</taxon>
        <taxon>Lysobacterales</taxon>
        <taxon>Lysobacteraceae</taxon>
        <taxon>Xanthomonas</taxon>
    </lineage>
</organism>
<dbReference type="EMBL" id="MDEC01000010">
    <property type="protein sequence ID" value="PPU64336.1"/>
    <property type="molecule type" value="Genomic_DNA"/>
</dbReference>
<protein>
    <submittedName>
        <fullName evidence="2">Uncharacterized protein</fullName>
    </submittedName>
</protein>
<sequence>MGARSRWCRGWLAALICRTAGKLPHLPHLATRDGTLDVDLGRAGKHSLHKEVALIAKQLKNASAVTQGCAMRLMQQYRDRRDVFALSWNACRSPDRRYRPALPCDRRDGHIPRRGRCAPPGMDGALVFQ</sequence>
<proteinExistence type="predicted"/>
<evidence type="ECO:0000313" key="1">
    <source>
        <dbReference type="EMBL" id="MFO3705374.1"/>
    </source>
</evidence>
<accession>A0A2S7CRX4</accession>
<evidence type="ECO:0000313" key="2">
    <source>
        <dbReference type="EMBL" id="PPU64336.1"/>
    </source>
</evidence>
<name>A0A2S7CRX4_9XANT</name>
<reference evidence="1 4" key="2">
    <citation type="submission" date="2024-11" db="EMBL/GenBank/DDBJ databases">
        <title>Genome sequencing of Xanthomonas codiaei.</title>
        <authorList>
            <person name="Studholme D.J."/>
        </authorList>
    </citation>
    <scope>NUCLEOTIDE SEQUENCE [LARGE SCALE GENOMIC DNA]</scope>
    <source>
        <strain evidence="1 4">NCPPB 4350</strain>
    </source>
</reference>
<dbReference type="AlphaFoldDB" id="A0A2S7CRX4"/>
<dbReference type="Proteomes" id="UP000237872">
    <property type="component" value="Unassembled WGS sequence"/>
</dbReference>
<gene>
    <name evidence="1" type="ORF">ACI6Q5_10365</name>
    <name evidence="2" type="ORF">XcodCFBP4690_09205</name>
</gene>
<evidence type="ECO:0000313" key="4">
    <source>
        <dbReference type="Proteomes" id="UP001637990"/>
    </source>
</evidence>
<keyword evidence="4" id="KW-1185">Reference proteome</keyword>
<dbReference type="RefSeq" id="WP_104540663.1">
    <property type="nucleotide sequence ID" value="NZ_JBJGBS010000038.1"/>
</dbReference>
<comment type="caution">
    <text evidence="2">The sequence shown here is derived from an EMBL/GenBank/DDBJ whole genome shotgun (WGS) entry which is preliminary data.</text>
</comment>
<reference evidence="2 3" key="1">
    <citation type="submission" date="2016-08" db="EMBL/GenBank/DDBJ databases">
        <authorList>
            <person name="Seilhamer J.J."/>
        </authorList>
    </citation>
    <scope>NUCLEOTIDE SEQUENCE [LARGE SCALE GENOMIC DNA]</scope>
    <source>
        <strain evidence="2 3">CFBP4690</strain>
    </source>
</reference>
<evidence type="ECO:0000313" key="3">
    <source>
        <dbReference type="Proteomes" id="UP000237872"/>
    </source>
</evidence>
<dbReference type="EMBL" id="JBJGBS010000038">
    <property type="protein sequence ID" value="MFO3705374.1"/>
    <property type="molecule type" value="Genomic_DNA"/>
</dbReference>
<dbReference type="Proteomes" id="UP001637990">
    <property type="component" value="Unassembled WGS sequence"/>
</dbReference>